<dbReference type="InterPro" id="IPR025737">
    <property type="entry name" value="FApF"/>
</dbReference>
<evidence type="ECO:0000313" key="1">
    <source>
        <dbReference type="EMBL" id="BCE76616.1"/>
    </source>
</evidence>
<organism evidence="1">
    <name type="scientific">Bradyrhizobium diazoefficiens</name>
    <dbReference type="NCBI Taxonomy" id="1355477"/>
    <lineage>
        <taxon>Bacteria</taxon>
        <taxon>Pseudomonadati</taxon>
        <taxon>Pseudomonadota</taxon>
        <taxon>Alphaproteobacteria</taxon>
        <taxon>Hyphomicrobiales</taxon>
        <taxon>Nitrobacteraceae</taxon>
        <taxon>Bradyrhizobium</taxon>
    </lineage>
</organism>
<dbReference type="Gene3D" id="2.40.160.10">
    <property type="entry name" value="Porin"/>
    <property type="match status" value="1"/>
</dbReference>
<dbReference type="EMBL" id="AP023097">
    <property type="protein sequence ID" value="BCE76616.1"/>
    <property type="molecule type" value="Genomic_DNA"/>
</dbReference>
<dbReference type="InterPro" id="IPR023614">
    <property type="entry name" value="Porin_dom_sf"/>
</dbReference>
<accession>A0A810BIL2</accession>
<proteinExistence type="predicted"/>
<dbReference type="AlphaFoldDB" id="A0A810BIL2"/>
<dbReference type="SUPFAM" id="SSF56935">
    <property type="entry name" value="Porins"/>
    <property type="match status" value="1"/>
</dbReference>
<sequence>MAAENGVTNYPAGAPGIFVGAFPPIPGLFAISQTSYTSANGLYDGSGNKLPIPFQLSAVSETARFLASYPGEFFGAHVYSQLVVPYVHLDNSNPGGTFQANGFANLTISPVILNWALSPTQSVTLGLDIMPNTGTYSPNKPLNVGTNYTTISPTVAYRYADPKGFEFAVAPRLLINGTNSESVNPFTQMMQQYKSGDALVIDFTAGYNFGKWKAGIVGGYTQQYTDDTVNGIKAFNAAGIQDGNRLRSLNFGPSLSYDLGTMQINLNYQHTFYVENGTKADTVWANVAFPIWVPAPPPGAMPGKH</sequence>
<protein>
    <recommendedName>
        <fullName evidence="2">Phenol degradation protein meta</fullName>
    </recommendedName>
</protein>
<reference evidence="1" key="1">
    <citation type="submission" date="2020-05" db="EMBL/GenBank/DDBJ databases">
        <title>Complete genome sequence of Bradyrhizobium diazoefficiens XF8 isolated from soybean nodule.</title>
        <authorList>
            <person name="Noda R."/>
            <person name="Kakizaki K."/>
            <person name="Minamisawa K."/>
        </authorList>
    </citation>
    <scope>NUCLEOTIDE SEQUENCE</scope>
    <source>
        <strain evidence="1">XF8</strain>
    </source>
</reference>
<gene>
    <name evidence="1" type="ORF">XF8B_67270</name>
</gene>
<dbReference type="Pfam" id="PF13557">
    <property type="entry name" value="Phenol_MetA_deg"/>
    <property type="match status" value="1"/>
</dbReference>
<evidence type="ECO:0008006" key="2">
    <source>
        <dbReference type="Google" id="ProtNLM"/>
    </source>
</evidence>
<name>A0A810BIL2_9BRAD</name>